<dbReference type="GO" id="GO:0006355">
    <property type="term" value="P:regulation of DNA-templated transcription"/>
    <property type="evidence" value="ECO:0007669"/>
    <property type="project" value="UniProtKB-UniRule"/>
</dbReference>
<dbReference type="NCBIfam" id="TIGR00405">
    <property type="entry name" value="KOW_elon_Spt5"/>
    <property type="match status" value="1"/>
</dbReference>
<proteinExistence type="inferred from homology"/>
<comment type="subunit">
    <text evidence="4">Heterodimer composed of Spt4 and Spt5. Interacts with RNA polymerase (RNAP).</text>
</comment>
<evidence type="ECO:0000256" key="1">
    <source>
        <dbReference type="ARBA" id="ARBA00006956"/>
    </source>
</evidence>
<dbReference type="InterPro" id="IPR011590">
    <property type="entry name" value="Spt5_arc"/>
</dbReference>
<sequence>MEVEEKETKVEQEQVVNEEKVSESSIFALKTTANREDQVTDFIGANAKKKKLGVYSVVRPHGMRGYIFVEAVSRAEAEQAAFRIPYAGKILPNEVKYEEIEHMLEQVKHEVNIQKNDIVEIISGPFKGENAKVSRIDKVKEDVVVELVEAAVPIPITVKIDAVKVIRRDSDEEKIEE</sequence>
<evidence type="ECO:0000259" key="7">
    <source>
        <dbReference type="SMART" id="SM00739"/>
    </source>
</evidence>
<dbReference type="CDD" id="cd06091">
    <property type="entry name" value="KOW_NusG"/>
    <property type="match status" value="1"/>
</dbReference>
<dbReference type="InterPro" id="IPR006645">
    <property type="entry name" value="NGN-like_dom"/>
</dbReference>
<dbReference type="GO" id="GO:0003735">
    <property type="term" value="F:structural constituent of ribosome"/>
    <property type="evidence" value="ECO:0007669"/>
    <property type="project" value="InterPro"/>
</dbReference>
<evidence type="ECO:0000256" key="4">
    <source>
        <dbReference type="HAMAP-Rule" id="MF_00950"/>
    </source>
</evidence>
<dbReference type="InterPro" id="IPR014722">
    <property type="entry name" value="Rib_uL2_dom2"/>
</dbReference>
<dbReference type="AlphaFoldDB" id="A0A075GAY4"/>
<evidence type="ECO:0000256" key="5">
    <source>
        <dbReference type="NCBIfam" id="TIGR00405"/>
    </source>
</evidence>
<protein>
    <recommendedName>
        <fullName evidence="4 5">Transcription elongation factor Spt5</fullName>
    </recommendedName>
</protein>
<keyword evidence="2 4" id="KW-0805">Transcription regulation</keyword>
<feature type="domain" description="KOW" evidence="7">
    <location>
        <begin position="112"/>
        <end position="139"/>
    </location>
</feature>
<evidence type="ECO:0000313" key="8">
    <source>
        <dbReference type="EMBL" id="AIF00794.1"/>
    </source>
</evidence>
<dbReference type="SMART" id="SM00739">
    <property type="entry name" value="KOW"/>
    <property type="match status" value="1"/>
</dbReference>
<evidence type="ECO:0000256" key="3">
    <source>
        <dbReference type="ARBA" id="ARBA00023163"/>
    </source>
</evidence>
<keyword evidence="3 4" id="KW-0804">Transcription</keyword>
<organism evidence="8">
    <name type="scientific">uncultured marine group II/III euryarchaeote KM3_139_C07</name>
    <dbReference type="NCBI Taxonomy" id="1457870"/>
    <lineage>
        <taxon>Archaea</taxon>
        <taxon>Methanobacteriati</taxon>
        <taxon>Methanobacteriota</taxon>
        <taxon>environmental samples</taxon>
    </lineage>
</organism>
<dbReference type="InterPro" id="IPR005825">
    <property type="entry name" value="Ribosomal_uL24_CS"/>
</dbReference>
<name>A0A075GAY4_9EURY</name>
<dbReference type="InterPro" id="IPR005824">
    <property type="entry name" value="KOW"/>
</dbReference>
<dbReference type="GO" id="GO:0006354">
    <property type="term" value="P:DNA-templated transcription elongation"/>
    <property type="evidence" value="ECO:0007669"/>
    <property type="project" value="InterPro"/>
</dbReference>
<accession>A0A075GAY4</accession>
<dbReference type="Gene3D" id="2.30.30.30">
    <property type="match status" value="1"/>
</dbReference>
<evidence type="ECO:0000256" key="2">
    <source>
        <dbReference type="ARBA" id="ARBA00023015"/>
    </source>
</evidence>
<dbReference type="SUPFAM" id="SSF50104">
    <property type="entry name" value="Translation proteins SH3-like domain"/>
    <property type="match status" value="1"/>
</dbReference>
<dbReference type="InterPro" id="IPR005100">
    <property type="entry name" value="NGN-domain"/>
</dbReference>
<dbReference type="Gene3D" id="3.30.70.940">
    <property type="entry name" value="NusG, N-terminal domain"/>
    <property type="match status" value="1"/>
</dbReference>
<dbReference type="InterPro" id="IPR036735">
    <property type="entry name" value="NGN_dom_sf"/>
</dbReference>
<dbReference type="PROSITE" id="PS01108">
    <property type="entry name" value="RIBOSOMAL_L24"/>
    <property type="match status" value="1"/>
</dbReference>
<evidence type="ECO:0000259" key="6">
    <source>
        <dbReference type="SMART" id="SM00738"/>
    </source>
</evidence>
<dbReference type="Pfam" id="PF03439">
    <property type="entry name" value="Spt5-NGN"/>
    <property type="match status" value="1"/>
</dbReference>
<dbReference type="GO" id="GO:0003746">
    <property type="term" value="F:translation elongation factor activity"/>
    <property type="evidence" value="ECO:0007669"/>
    <property type="project" value="InterPro"/>
</dbReference>
<dbReference type="Pfam" id="PF00467">
    <property type="entry name" value="KOW"/>
    <property type="match status" value="1"/>
</dbReference>
<dbReference type="SMART" id="SM00738">
    <property type="entry name" value="NGN"/>
    <property type="match status" value="1"/>
</dbReference>
<dbReference type="EMBL" id="KF900602">
    <property type="protein sequence ID" value="AIF00794.1"/>
    <property type="molecule type" value="Genomic_DNA"/>
</dbReference>
<reference evidence="8" key="1">
    <citation type="journal article" date="2014" name="Genome Biol. Evol.">
        <title>Pangenome evidence for extensive interdomain horizontal transfer affecting lineage core and shell genes in uncultured planktonic thaumarchaeota and euryarchaeota.</title>
        <authorList>
            <person name="Deschamps P."/>
            <person name="Zivanovic Y."/>
            <person name="Moreira D."/>
            <person name="Rodriguez-Valera F."/>
            <person name="Lopez-Garcia P."/>
        </authorList>
    </citation>
    <scope>NUCLEOTIDE SEQUENCE</scope>
</reference>
<gene>
    <name evidence="8" type="primary">nusG</name>
    <name evidence="4" type="synonym">spt5</name>
</gene>
<comment type="similarity">
    <text evidence="4">Belongs to the archaeal Spt5 family.</text>
</comment>
<dbReference type="GO" id="GO:0005840">
    <property type="term" value="C:ribosome"/>
    <property type="evidence" value="ECO:0007669"/>
    <property type="project" value="InterPro"/>
</dbReference>
<feature type="domain" description="NusG-like N-terminal" evidence="6">
    <location>
        <begin position="23"/>
        <end position="107"/>
    </location>
</feature>
<comment type="similarity">
    <text evidence="1">Belongs to the SPT5 family.</text>
</comment>
<comment type="function">
    <text evidence="4">Stimulates transcription elongation.</text>
</comment>
<dbReference type="InterPro" id="IPR008991">
    <property type="entry name" value="Translation_prot_SH3-like_sf"/>
</dbReference>
<dbReference type="HAMAP" id="MF_00950">
    <property type="entry name" value="Spt5_arch"/>
    <property type="match status" value="1"/>
</dbReference>